<dbReference type="Gene3D" id="3.40.50.620">
    <property type="entry name" value="HUPs"/>
    <property type="match status" value="1"/>
</dbReference>
<dbReference type="KEGG" id="emar:D1013_06110"/>
<dbReference type="Gene3D" id="1.10.10.1710">
    <property type="entry name" value="Deoxyribodipyrimidine photolyase-related"/>
    <property type="match status" value="1"/>
</dbReference>
<name>A0A3G2L3W6_9FLAO</name>
<gene>
    <name evidence="1" type="ORF">D1013_06110</name>
</gene>
<dbReference type="PANTHER" id="PTHR38657:SF1">
    <property type="entry name" value="SLR1343 PROTEIN"/>
    <property type="match status" value="1"/>
</dbReference>
<dbReference type="AlphaFoldDB" id="A0A3G2L3W6"/>
<dbReference type="SUPFAM" id="SSF48173">
    <property type="entry name" value="Cryptochrome/photolyase FAD-binding domain"/>
    <property type="match status" value="1"/>
</dbReference>
<reference evidence="1 2" key="1">
    <citation type="submission" date="2018-08" db="EMBL/GenBank/DDBJ databases">
        <title>The reduced genetic potential of extracellular carbohydrate catabolism in Euzebyella marina RN62, a Flavobacteriia bacterium isolated from the hadal water.</title>
        <authorList>
            <person name="Xue C."/>
        </authorList>
    </citation>
    <scope>NUCLEOTIDE SEQUENCE [LARGE SCALE GENOMIC DNA]</scope>
    <source>
        <strain evidence="1 2">RN62</strain>
    </source>
</reference>
<keyword evidence="2" id="KW-1185">Reference proteome</keyword>
<accession>A0A3G2L3W6</accession>
<dbReference type="InterPro" id="IPR052551">
    <property type="entry name" value="UV-DNA_repair_photolyase"/>
</dbReference>
<evidence type="ECO:0000313" key="2">
    <source>
        <dbReference type="Proteomes" id="UP000276309"/>
    </source>
</evidence>
<evidence type="ECO:0000313" key="1">
    <source>
        <dbReference type="EMBL" id="AYN66977.1"/>
    </source>
</evidence>
<dbReference type="InterPro" id="IPR036134">
    <property type="entry name" value="Crypto/Photolyase_FAD-like_sf"/>
</dbReference>
<organism evidence="1 2">
    <name type="scientific">Euzebyella marina</name>
    <dbReference type="NCBI Taxonomy" id="1761453"/>
    <lineage>
        <taxon>Bacteria</taxon>
        <taxon>Pseudomonadati</taxon>
        <taxon>Bacteroidota</taxon>
        <taxon>Flavobacteriia</taxon>
        <taxon>Flavobacteriales</taxon>
        <taxon>Flavobacteriaceae</taxon>
        <taxon>Euzebyella</taxon>
    </lineage>
</organism>
<keyword evidence="1" id="KW-0456">Lyase</keyword>
<dbReference type="RefSeq" id="WP_121848027.1">
    <property type="nucleotide sequence ID" value="NZ_CP032050.1"/>
</dbReference>
<dbReference type="Gene3D" id="1.25.40.80">
    <property type="match status" value="1"/>
</dbReference>
<dbReference type="Proteomes" id="UP000276309">
    <property type="component" value="Chromosome"/>
</dbReference>
<dbReference type="OrthoDB" id="5288100at2"/>
<dbReference type="EMBL" id="CP032050">
    <property type="protein sequence ID" value="AYN66977.1"/>
    <property type="molecule type" value="Genomic_DNA"/>
</dbReference>
<protein>
    <submittedName>
        <fullName evidence="1">Cryptochrome/photolyase family protein</fullName>
    </submittedName>
</protein>
<dbReference type="Gene3D" id="1.10.579.10">
    <property type="entry name" value="DNA Cyclobutane Dipyrimidine Photolyase, subunit A, domain 3"/>
    <property type="match status" value="1"/>
</dbReference>
<sequence>MKTLRLILGDQLNHKHSWFQNTDPDITYLMAEMRQETNYVKHHIQKVVAFFSAMRTFAEEMTDKGHHFIYLKITDDNNSQQLDQIIKEALKKSKAERFEYLLPDEYRLDIQLKEICDSINVTCSNCDTEHFYTSRYELKNFFSNRKQIVMENFYRMMRKKHDIMMVSGQPEGGKWNYDQSNRKKWPGKPEIPHERGFRKNVEEVLKDLKKANVETFGHIEPSSFNWPTSRTDCLTVLNYFCKNLLEHFGDYQDAMHTDQKFLFHSRVSFAMNSKLLSPKEVIDKVLDHYYENKSIIDISQIEGFIRQILGWREFMRGVYWKEMPKYSQLNELGNKNKLPDFYWTGDTKMNCLKNCITQSLDEAYAHHIQRLMVTGNYALLTMTDPKEVDDWYLGIYIDAIEWVEITNTRGMSQFADGGIVGTKPYVSSANYINKMSNYCKDCHYSHTKKIGEKACPFNSLYWNFLDEKRVHFENNNRMAMMMNLLNKKPKDELEKLKSRAQEVIEHPERF</sequence>
<dbReference type="Pfam" id="PF04244">
    <property type="entry name" value="DPRP"/>
    <property type="match status" value="1"/>
</dbReference>
<dbReference type="InterPro" id="IPR014729">
    <property type="entry name" value="Rossmann-like_a/b/a_fold"/>
</dbReference>
<dbReference type="GO" id="GO:0016829">
    <property type="term" value="F:lyase activity"/>
    <property type="evidence" value="ECO:0007669"/>
    <property type="project" value="UniProtKB-KW"/>
</dbReference>
<proteinExistence type="predicted"/>
<dbReference type="PANTHER" id="PTHR38657">
    <property type="entry name" value="SLR1343 PROTEIN"/>
    <property type="match status" value="1"/>
</dbReference>
<dbReference type="InterPro" id="IPR007357">
    <property type="entry name" value="PhrB-like"/>
</dbReference>